<evidence type="ECO:0000313" key="10">
    <source>
        <dbReference type="EMBL" id="MFK7640893.1"/>
    </source>
</evidence>
<proteinExistence type="inferred from homology"/>
<dbReference type="InterPro" id="IPR003423">
    <property type="entry name" value="OMP_efflux"/>
</dbReference>
<organism evidence="10 11">
    <name type="scientific">Neisseria oralis</name>
    <dbReference type="NCBI Taxonomy" id="1107316"/>
    <lineage>
        <taxon>Bacteria</taxon>
        <taxon>Pseudomonadati</taxon>
        <taxon>Pseudomonadota</taxon>
        <taxon>Betaproteobacteria</taxon>
        <taxon>Neisseriales</taxon>
        <taxon>Neisseriaceae</taxon>
        <taxon>Neisseria</taxon>
    </lineage>
</organism>
<dbReference type="SUPFAM" id="SSF56954">
    <property type="entry name" value="Outer membrane efflux proteins (OEP)"/>
    <property type="match status" value="1"/>
</dbReference>
<comment type="similarity">
    <text evidence="2 9">Belongs to the outer membrane factor (OMF) (TC 1.B.17) family.</text>
</comment>
<evidence type="ECO:0000256" key="6">
    <source>
        <dbReference type="ARBA" id="ARBA00023136"/>
    </source>
</evidence>
<dbReference type="Proteomes" id="UP001621964">
    <property type="component" value="Unassembled WGS sequence"/>
</dbReference>
<keyword evidence="3 9" id="KW-1134">Transmembrane beta strand</keyword>
<keyword evidence="7 9" id="KW-0564">Palmitate</keyword>
<evidence type="ECO:0000256" key="5">
    <source>
        <dbReference type="ARBA" id="ARBA00022729"/>
    </source>
</evidence>
<keyword evidence="6 9" id="KW-0472">Membrane</keyword>
<comment type="caution">
    <text evidence="10">The sequence shown here is derived from an EMBL/GenBank/DDBJ whole genome shotgun (WGS) entry which is preliminary data.</text>
</comment>
<dbReference type="Gene3D" id="1.20.1600.10">
    <property type="entry name" value="Outer membrane efflux proteins (OEP)"/>
    <property type="match status" value="1"/>
</dbReference>
<dbReference type="PROSITE" id="PS51257">
    <property type="entry name" value="PROKAR_LIPOPROTEIN"/>
    <property type="match status" value="1"/>
</dbReference>
<keyword evidence="11" id="KW-1185">Reference proteome</keyword>
<evidence type="ECO:0000256" key="3">
    <source>
        <dbReference type="ARBA" id="ARBA00022452"/>
    </source>
</evidence>
<gene>
    <name evidence="10" type="ORF">ACI43T_00020</name>
</gene>
<dbReference type="Gene3D" id="2.20.200.10">
    <property type="entry name" value="Outer membrane efflux proteins (OEP)"/>
    <property type="match status" value="1"/>
</dbReference>
<keyword evidence="8 9" id="KW-0449">Lipoprotein</keyword>
<dbReference type="EMBL" id="JBJGEB010000001">
    <property type="protein sequence ID" value="MFK7640893.1"/>
    <property type="molecule type" value="Genomic_DNA"/>
</dbReference>
<evidence type="ECO:0000256" key="1">
    <source>
        <dbReference type="ARBA" id="ARBA00004370"/>
    </source>
</evidence>
<sequence length="464" mass="51705">MKFNIAKWSIGVLTVCTLSACAQFGKQAPLEEPTAYSLSEGKSAVMAKDAWWLQLHDKKLNLLIAQAIQTSPDLRVAKARFDQAQAQLGLTEAATKTQIGFSVRGAGAYVSPKPTSRQGETDNTLLLANAALQGSWEFDFWGKNRNQIASVLGKRQAILYEARQTRIMLANAVAAQYFAWQSLEEQQKLLARRTETADRTLQLIQRRVQAKLMPPESLYQIELLQHRLQLERLSLEQQTAKVRNSLSALTGNAPYTLPVRFPEEMANVPNLPVDRIYADLLAARPDIAVQKSLLESKYHAIKSTEAEFYPNIELKVLAGMAHIDAFNVIHGRNSAMLGILPALNLPIFTSGALQSKLWGRRAEYNEQVAIYDRTVLNAMRSAADAVVDYQSLQAKKLVWDKMLNTSGKSVQAVQNRVKVGLENGLGVLQKQEERFQLQMQAVQYQAEYLTAWSNLHAQLGGGVK</sequence>
<dbReference type="PANTHER" id="PTHR30203:SF20">
    <property type="entry name" value="MULTIDRUG RESISTANCE OUTER MEMBRANE PROTEIN MDTP-RELATED"/>
    <property type="match status" value="1"/>
</dbReference>
<feature type="chain" id="PRO_5044977569" evidence="9">
    <location>
        <begin position="23"/>
        <end position="464"/>
    </location>
</feature>
<evidence type="ECO:0000256" key="2">
    <source>
        <dbReference type="ARBA" id="ARBA00007613"/>
    </source>
</evidence>
<evidence type="ECO:0000256" key="7">
    <source>
        <dbReference type="ARBA" id="ARBA00023139"/>
    </source>
</evidence>
<feature type="signal peptide" evidence="9">
    <location>
        <begin position="1"/>
        <end position="22"/>
    </location>
</feature>
<comment type="subcellular location">
    <subcellularLocation>
        <location evidence="9">Cell membrane</location>
        <topology evidence="9">Lipid-anchor</topology>
    </subcellularLocation>
    <subcellularLocation>
        <location evidence="1">Membrane</location>
    </subcellularLocation>
</comment>
<evidence type="ECO:0000256" key="9">
    <source>
        <dbReference type="RuleBase" id="RU362097"/>
    </source>
</evidence>
<dbReference type="RefSeq" id="WP_405385194.1">
    <property type="nucleotide sequence ID" value="NZ_JBJGEB010000001.1"/>
</dbReference>
<accession>A0ABW8Q1G9</accession>
<dbReference type="NCBIfam" id="TIGR01845">
    <property type="entry name" value="outer_NodT"/>
    <property type="match status" value="1"/>
</dbReference>
<keyword evidence="5 9" id="KW-0732">Signal</keyword>
<protein>
    <submittedName>
        <fullName evidence="10">Efflux transporter outer membrane subunit</fullName>
    </submittedName>
</protein>
<evidence type="ECO:0000256" key="4">
    <source>
        <dbReference type="ARBA" id="ARBA00022692"/>
    </source>
</evidence>
<keyword evidence="4 9" id="KW-0812">Transmembrane</keyword>
<evidence type="ECO:0000256" key="8">
    <source>
        <dbReference type="ARBA" id="ARBA00023288"/>
    </source>
</evidence>
<evidence type="ECO:0000313" key="11">
    <source>
        <dbReference type="Proteomes" id="UP001621964"/>
    </source>
</evidence>
<name>A0ABW8Q1G9_9NEIS</name>
<reference evidence="10 11" key="1">
    <citation type="submission" date="2024-11" db="EMBL/GenBank/DDBJ databases">
        <authorList>
            <person name="Mikucki A.G."/>
            <person name="Kahler C.M."/>
        </authorList>
    </citation>
    <scope>NUCLEOTIDE SEQUENCE [LARGE SCALE GENOMIC DNA]</scope>
    <source>
        <strain evidence="10 11">EXNM717</strain>
    </source>
</reference>
<dbReference type="PANTHER" id="PTHR30203">
    <property type="entry name" value="OUTER MEMBRANE CATION EFFLUX PROTEIN"/>
    <property type="match status" value="1"/>
</dbReference>
<dbReference type="InterPro" id="IPR010131">
    <property type="entry name" value="MdtP/NodT-like"/>
</dbReference>
<dbReference type="Pfam" id="PF02321">
    <property type="entry name" value="OEP"/>
    <property type="match status" value="2"/>
</dbReference>